<evidence type="ECO:0000256" key="1">
    <source>
        <dbReference type="SAM" id="MobiDB-lite"/>
    </source>
</evidence>
<dbReference type="Proteomes" id="UP000799324">
    <property type="component" value="Unassembled WGS sequence"/>
</dbReference>
<evidence type="ECO:0000313" key="4">
    <source>
        <dbReference type="Proteomes" id="UP000799324"/>
    </source>
</evidence>
<sequence>MDTLAPSAVDSVADSTANTTISTYIFYGYQALNPVHNPPTLNAGTIATSALALTIISIFTAILLSAPNKPIYRPDAEDAMPRPTASSPQAPSPATQPSPSPPPPPRKQQHDETFAKLTGFSPSHRNPTPPDPDTNPNPTPRRDSLPAPQRSPRIYPRVPVPVPQQHKHKPKPRPDSLTSQSSDTSDIAPAWHAAHPERNPTGQHYFPDKLRRLQVHGGHERDEVSLQEGVDLEMQSLAQMPMPQRRYAGAGGPASEATRNLGYGDVGRDGPSRLQIPSTYAGSWEASSVDDKRVSSDPY</sequence>
<keyword evidence="2" id="KW-0472">Membrane</keyword>
<protein>
    <submittedName>
        <fullName evidence="3">Uncharacterized protein</fullName>
    </submittedName>
</protein>
<keyword evidence="4" id="KW-1185">Reference proteome</keyword>
<dbReference type="AlphaFoldDB" id="A0A6A6TK37"/>
<dbReference type="EMBL" id="MU004308">
    <property type="protein sequence ID" value="KAF2659308.1"/>
    <property type="molecule type" value="Genomic_DNA"/>
</dbReference>
<feature type="compositionally biased region" description="Pro residues" evidence="1">
    <location>
        <begin position="90"/>
        <end position="106"/>
    </location>
</feature>
<evidence type="ECO:0000256" key="2">
    <source>
        <dbReference type="SAM" id="Phobius"/>
    </source>
</evidence>
<name>A0A6A6TK37_9PLEO</name>
<keyword evidence="2" id="KW-0812">Transmembrane</keyword>
<feature type="compositionally biased region" description="Pro residues" evidence="1">
    <location>
        <begin position="127"/>
        <end position="139"/>
    </location>
</feature>
<feature type="region of interest" description="Disordered" evidence="1">
    <location>
        <begin position="74"/>
        <end position="205"/>
    </location>
</feature>
<feature type="transmembrane region" description="Helical" evidence="2">
    <location>
        <begin position="43"/>
        <end position="64"/>
    </location>
</feature>
<evidence type="ECO:0000313" key="3">
    <source>
        <dbReference type="EMBL" id="KAF2659308.1"/>
    </source>
</evidence>
<feature type="region of interest" description="Disordered" evidence="1">
    <location>
        <begin position="244"/>
        <end position="299"/>
    </location>
</feature>
<feature type="compositionally biased region" description="Low complexity" evidence="1">
    <location>
        <begin position="175"/>
        <end position="186"/>
    </location>
</feature>
<accession>A0A6A6TK37</accession>
<keyword evidence="2" id="KW-1133">Transmembrane helix</keyword>
<proteinExistence type="predicted"/>
<organism evidence="3 4">
    <name type="scientific">Lophiostoma macrostomum CBS 122681</name>
    <dbReference type="NCBI Taxonomy" id="1314788"/>
    <lineage>
        <taxon>Eukaryota</taxon>
        <taxon>Fungi</taxon>
        <taxon>Dikarya</taxon>
        <taxon>Ascomycota</taxon>
        <taxon>Pezizomycotina</taxon>
        <taxon>Dothideomycetes</taxon>
        <taxon>Pleosporomycetidae</taxon>
        <taxon>Pleosporales</taxon>
        <taxon>Lophiostomataceae</taxon>
        <taxon>Lophiostoma</taxon>
    </lineage>
</organism>
<reference evidence="3" key="1">
    <citation type="journal article" date="2020" name="Stud. Mycol.">
        <title>101 Dothideomycetes genomes: a test case for predicting lifestyles and emergence of pathogens.</title>
        <authorList>
            <person name="Haridas S."/>
            <person name="Albert R."/>
            <person name="Binder M."/>
            <person name="Bloem J."/>
            <person name="Labutti K."/>
            <person name="Salamov A."/>
            <person name="Andreopoulos B."/>
            <person name="Baker S."/>
            <person name="Barry K."/>
            <person name="Bills G."/>
            <person name="Bluhm B."/>
            <person name="Cannon C."/>
            <person name="Castanera R."/>
            <person name="Culley D."/>
            <person name="Daum C."/>
            <person name="Ezra D."/>
            <person name="Gonzalez J."/>
            <person name="Henrissat B."/>
            <person name="Kuo A."/>
            <person name="Liang C."/>
            <person name="Lipzen A."/>
            <person name="Lutzoni F."/>
            <person name="Magnuson J."/>
            <person name="Mondo S."/>
            <person name="Nolan M."/>
            <person name="Ohm R."/>
            <person name="Pangilinan J."/>
            <person name="Park H.-J."/>
            <person name="Ramirez L."/>
            <person name="Alfaro M."/>
            <person name="Sun H."/>
            <person name="Tritt A."/>
            <person name="Yoshinaga Y."/>
            <person name="Zwiers L.-H."/>
            <person name="Turgeon B."/>
            <person name="Goodwin S."/>
            <person name="Spatafora J."/>
            <person name="Crous P."/>
            <person name="Grigoriev I."/>
        </authorList>
    </citation>
    <scope>NUCLEOTIDE SEQUENCE</scope>
    <source>
        <strain evidence="3">CBS 122681</strain>
    </source>
</reference>
<feature type="compositionally biased region" description="Basic and acidic residues" evidence="1">
    <location>
        <begin position="289"/>
        <end position="299"/>
    </location>
</feature>
<gene>
    <name evidence="3" type="ORF">K491DRAFT_689439</name>
</gene>